<protein>
    <submittedName>
        <fullName evidence="3">SnoaL-like domain-containing protein</fullName>
    </submittedName>
</protein>
<evidence type="ECO:0000313" key="3">
    <source>
        <dbReference type="EMBL" id="SHJ46579.1"/>
    </source>
</evidence>
<feature type="chain" id="PRO_5012951851" evidence="1">
    <location>
        <begin position="21"/>
        <end position="164"/>
    </location>
</feature>
<proteinExistence type="predicted"/>
<accession>A0A1M6JIP6</accession>
<gene>
    <name evidence="3" type="ORF">SAMN04488508_10987</name>
</gene>
<evidence type="ECO:0000313" key="4">
    <source>
        <dbReference type="Proteomes" id="UP000184432"/>
    </source>
</evidence>
<reference evidence="4" key="1">
    <citation type="submission" date="2016-11" db="EMBL/GenBank/DDBJ databases">
        <authorList>
            <person name="Varghese N."/>
            <person name="Submissions S."/>
        </authorList>
    </citation>
    <scope>NUCLEOTIDE SEQUENCE [LARGE SCALE GENOMIC DNA]</scope>
    <source>
        <strain evidence="4">DSM 22623</strain>
    </source>
</reference>
<name>A0A1M6JIP6_9FLAO</name>
<keyword evidence="1" id="KW-0732">Signal</keyword>
<evidence type="ECO:0000256" key="1">
    <source>
        <dbReference type="SAM" id="SignalP"/>
    </source>
</evidence>
<dbReference type="InterPro" id="IPR037401">
    <property type="entry name" value="SnoaL-like"/>
</dbReference>
<dbReference type="Pfam" id="PF13474">
    <property type="entry name" value="SnoaL_3"/>
    <property type="match status" value="1"/>
</dbReference>
<dbReference type="Proteomes" id="UP000184432">
    <property type="component" value="Unassembled WGS sequence"/>
</dbReference>
<keyword evidence="4" id="KW-1185">Reference proteome</keyword>
<dbReference type="SUPFAM" id="SSF54427">
    <property type="entry name" value="NTF2-like"/>
    <property type="match status" value="1"/>
</dbReference>
<organism evidence="3 4">
    <name type="scientific">Aquimarina spongiae</name>
    <dbReference type="NCBI Taxonomy" id="570521"/>
    <lineage>
        <taxon>Bacteria</taxon>
        <taxon>Pseudomonadati</taxon>
        <taxon>Bacteroidota</taxon>
        <taxon>Flavobacteriia</taxon>
        <taxon>Flavobacteriales</taxon>
        <taxon>Flavobacteriaceae</taxon>
        <taxon>Aquimarina</taxon>
    </lineage>
</organism>
<dbReference type="RefSeq" id="WP_073319849.1">
    <property type="nucleotide sequence ID" value="NZ_FQYP01000009.1"/>
</dbReference>
<dbReference type="InterPro" id="IPR032710">
    <property type="entry name" value="NTF2-like_dom_sf"/>
</dbReference>
<dbReference type="AlphaFoldDB" id="A0A1M6JIP6"/>
<feature type="domain" description="SnoaL-like" evidence="2">
    <location>
        <begin position="24"/>
        <end position="137"/>
    </location>
</feature>
<evidence type="ECO:0000259" key="2">
    <source>
        <dbReference type="Pfam" id="PF13474"/>
    </source>
</evidence>
<dbReference type="EMBL" id="FQYP01000009">
    <property type="protein sequence ID" value="SHJ46579.1"/>
    <property type="molecule type" value="Genomic_DNA"/>
</dbReference>
<sequence length="164" mass="18540">MKNILLILSVVCCSVCFSQAKTDIDQLLVSWHKAAADADFEAYFGRMTNDAIFIGTDPTENWSYDAFKSFAKPYFDKGKAWSFSTLERNIFVKEGDTLAWFDELLDTQMGICRGSGVVEKTTDGWKVKHYVLSIAIPNENVAEITKLKQNFDTTLMQQLRAGKN</sequence>
<dbReference type="STRING" id="570521.SAMN04488508_10987"/>
<dbReference type="Gene3D" id="3.10.450.50">
    <property type="match status" value="1"/>
</dbReference>
<feature type="signal peptide" evidence="1">
    <location>
        <begin position="1"/>
        <end position="20"/>
    </location>
</feature>
<dbReference type="OrthoDB" id="271716at2"/>